<dbReference type="AlphaFoldDB" id="A0A1D8GNZ1"/>
<sequence length="67" mass="7369">MTIETQIQQAIAGGQSAAAALKIFALETADPKAKQEFLKAAQMLENAIQTLKNKQQHTGQQEPQYKQ</sequence>
<dbReference type="Pfam" id="PF07870">
    <property type="entry name" value="DUF1657"/>
    <property type="match status" value="1"/>
</dbReference>
<organism evidence="1 2">
    <name type="scientific">Geosporobacter ferrireducens</name>
    <dbReference type="NCBI Taxonomy" id="1424294"/>
    <lineage>
        <taxon>Bacteria</taxon>
        <taxon>Bacillati</taxon>
        <taxon>Bacillota</taxon>
        <taxon>Clostridia</taxon>
        <taxon>Peptostreptococcales</taxon>
        <taxon>Thermotaleaceae</taxon>
        <taxon>Geosporobacter</taxon>
    </lineage>
</organism>
<dbReference type="InterPro" id="IPR012452">
    <property type="entry name" value="DUF1657"/>
</dbReference>
<dbReference type="OrthoDB" id="2902550at2"/>
<evidence type="ECO:0000313" key="2">
    <source>
        <dbReference type="Proteomes" id="UP000095743"/>
    </source>
</evidence>
<name>A0A1D8GNZ1_9FIRM</name>
<dbReference type="EMBL" id="CP017269">
    <property type="protein sequence ID" value="AOT72660.1"/>
    <property type="molecule type" value="Genomic_DNA"/>
</dbReference>
<proteinExistence type="predicted"/>
<evidence type="ECO:0008006" key="3">
    <source>
        <dbReference type="Google" id="ProtNLM"/>
    </source>
</evidence>
<dbReference type="RefSeq" id="WP_069980969.1">
    <property type="nucleotide sequence ID" value="NZ_CP017269.1"/>
</dbReference>
<accession>A0A1D8GNZ1</accession>
<dbReference type="Proteomes" id="UP000095743">
    <property type="component" value="Chromosome"/>
</dbReference>
<dbReference type="KEGG" id="gfe:Gferi_25755"/>
<gene>
    <name evidence="1" type="ORF">Gferi_25755</name>
</gene>
<keyword evidence="2" id="KW-1185">Reference proteome</keyword>
<dbReference type="STRING" id="1424294.Gferi_25755"/>
<protein>
    <recommendedName>
        <fullName evidence="3">DUF1657 domain-containing protein</fullName>
    </recommendedName>
</protein>
<reference evidence="1 2" key="1">
    <citation type="submission" date="2016-09" db="EMBL/GenBank/DDBJ databases">
        <title>Genomic analysis reveals versatility of anaerobic energy metabolism of Geosporobacter ferrireducens IRF9 of phylum Firmicutes.</title>
        <authorList>
            <person name="Kim S.-J."/>
        </authorList>
    </citation>
    <scope>NUCLEOTIDE SEQUENCE [LARGE SCALE GENOMIC DNA]</scope>
    <source>
        <strain evidence="1 2">IRF9</strain>
    </source>
</reference>
<evidence type="ECO:0000313" key="1">
    <source>
        <dbReference type="EMBL" id="AOT72660.1"/>
    </source>
</evidence>